<proteinExistence type="predicted"/>
<dbReference type="Proteomes" id="UP001057402">
    <property type="component" value="Chromosome 12"/>
</dbReference>
<gene>
    <name evidence="1" type="ORF">MLD38_039019</name>
</gene>
<comment type="caution">
    <text evidence="1">The sequence shown here is derived from an EMBL/GenBank/DDBJ whole genome shotgun (WGS) entry which is preliminary data.</text>
</comment>
<accession>A0ACB9L0R5</accession>
<reference evidence="2" key="1">
    <citation type="journal article" date="2023" name="Front. Plant Sci.">
        <title>Chromosomal-level genome assembly of Melastoma candidum provides insights into trichome evolution.</title>
        <authorList>
            <person name="Zhong Y."/>
            <person name="Wu W."/>
            <person name="Sun C."/>
            <person name="Zou P."/>
            <person name="Liu Y."/>
            <person name="Dai S."/>
            <person name="Zhou R."/>
        </authorList>
    </citation>
    <scope>NUCLEOTIDE SEQUENCE [LARGE SCALE GENOMIC DNA]</scope>
</reference>
<evidence type="ECO:0000313" key="2">
    <source>
        <dbReference type="Proteomes" id="UP001057402"/>
    </source>
</evidence>
<name>A0ACB9L0R5_9MYRT</name>
<keyword evidence="2" id="KW-1185">Reference proteome</keyword>
<organism evidence="1 2">
    <name type="scientific">Melastoma candidum</name>
    <dbReference type="NCBI Taxonomy" id="119954"/>
    <lineage>
        <taxon>Eukaryota</taxon>
        <taxon>Viridiplantae</taxon>
        <taxon>Streptophyta</taxon>
        <taxon>Embryophyta</taxon>
        <taxon>Tracheophyta</taxon>
        <taxon>Spermatophyta</taxon>
        <taxon>Magnoliopsida</taxon>
        <taxon>eudicotyledons</taxon>
        <taxon>Gunneridae</taxon>
        <taxon>Pentapetalae</taxon>
        <taxon>rosids</taxon>
        <taxon>malvids</taxon>
        <taxon>Myrtales</taxon>
        <taxon>Melastomataceae</taxon>
        <taxon>Melastomatoideae</taxon>
        <taxon>Melastomateae</taxon>
        <taxon>Melastoma</taxon>
    </lineage>
</organism>
<evidence type="ECO:0000313" key="1">
    <source>
        <dbReference type="EMBL" id="KAI4303379.1"/>
    </source>
</evidence>
<dbReference type="EMBL" id="CM042891">
    <property type="protein sequence ID" value="KAI4303379.1"/>
    <property type="molecule type" value="Genomic_DNA"/>
</dbReference>
<protein>
    <submittedName>
        <fullName evidence="1">Uncharacterized protein</fullName>
    </submittedName>
</protein>
<sequence length="286" mass="31765">MSRPQEPQRPLFPFGNPFRSISPKGSKLPQKLSLTLNDFEESLAGRLKALEPKVADDVLTFSWLTSAMNSLCETHKDVKNLISALELPVCDWEDKWIDVYLDISVKLLDICIAFSSELSRLNQGRLLVQCGLHNLESHSPKQYIRARSSLDGWRNQTTSKNPRMESCFSLLDSLMGSLDLPKVKNSSKGRVLMRAMYGVKVQTVFVCSVFHASLSGSTKNLVSINVANSFLWASTFTHLLTSVNSGIRSRLASGRAIVCKELEAVDVNIKELYPKDGVNPDSVDGT</sequence>